<dbReference type="InterPro" id="IPR001138">
    <property type="entry name" value="Zn2Cys6_DnaBD"/>
</dbReference>
<dbReference type="Pfam" id="PF04082">
    <property type="entry name" value="Fungal_trans"/>
    <property type="match status" value="1"/>
</dbReference>
<evidence type="ECO:0000256" key="1">
    <source>
        <dbReference type="ARBA" id="ARBA00004123"/>
    </source>
</evidence>
<evidence type="ECO:0000256" key="5">
    <source>
        <dbReference type="ARBA" id="ARBA00023163"/>
    </source>
</evidence>
<dbReference type="PANTHER" id="PTHR31001">
    <property type="entry name" value="UNCHARACTERIZED TRANSCRIPTIONAL REGULATORY PROTEIN"/>
    <property type="match status" value="1"/>
</dbReference>
<feature type="region of interest" description="Disordered" evidence="7">
    <location>
        <begin position="108"/>
        <end position="154"/>
    </location>
</feature>
<dbReference type="InterPro" id="IPR036864">
    <property type="entry name" value="Zn2-C6_fun-type_DNA-bd_sf"/>
</dbReference>
<evidence type="ECO:0000256" key="4">
    <source>
        <dbReference type="ARBA" id="ARBA00023125"/>
    </source>
</evidence>
<reference evidence="9 10" key="1">
    <citation type="submission" date="2024-07" db="EMBL/GenBank/DDBJ databases">
        <title>Section-level genome sequencing and comparative genomics of Aspergillus sections Usti and Cavernicolus.</title>
        <authorList>
            <consortium name="Lawrence Berkeley National Laboratory"/>
            <person name="Nybo J.L."/>
            <person name="Vesth T.C."/>
            <person name="Theobald S."/>
            <person name="Frisvad J.C."/>
            <person name="Larsen T.O."/>
            <person name="Kjaerboelling I."/>
            <person name="Rothschild-Mancinelli K."/>
            <person name="Lyhne E.K."/>
            <person name="Kogle M.E."/>
            <person name="Barry K."/>
            <person name="Clum A."/>
            <person name="Na H."/>
            <person name="Ledsgaard L."/>
            <person name="Lin J."/>
            <person name="Lipzen A."/>
            <person name="Kuo A."/>
            <person name="Riley R."/>
            <person name="Mondo S."/>
            <person name="Labutti K."/>
            <person name="Haridas S."/>
            <person name="Pangalinan J."/>
            <person name="Salamov A.A."/>
            <person name="Simmons B.A."/>
            <person name="Magnuson J.K."/>
            <person name="Chen J."/>
            <person name="Drula E."/>
            <person name="Henrissat B."/>
            <person name="Wiebenga A."/>
            <person name="Lubbers R.J."/>
            <person name="Gomes A.C."/>
            <person name="Makela M.R."/>
            <person name="Stajich J."/>
            <person name="Grigoriev I.V."/>
            <person name="Mortensen U.H."/>
            <person name="De Vries R.P."/>
            <person name="Baker S.E."/>
            <person name="Andersen M.R."/>
        </authorList>
    </citation>
    <scope>NUCLEOTIDE SEQUENCE [LARGE SCALE GENOMIC DNA]</scope>
    <source>
        <strain evidence="9 10">CBS 123904</strain>
    </source>
</reference>
<accession>A0ABR4KD02</accession>
<feature type="region of interest" description="Disordered" evidence="7">
    <location>
        <begin position="443"/>
        <end position="464"/>
    </location>
</feature>
<proteinExistence type="predicted"/>
<sequence length="640" mass="70893">METNFNGYGPNPSQRGVPQLSCMSCKDRKLKCNRLVPCGNCASHGVVCVPVYRRRLPRGRYAHTARRNSSPSKCDKQTQESRQGALETSGLDLDEKVLSLGSFITGLGSTTTASGENDQPEKPSEVPASENSGAQSHNYPSSCPTSVSAQGNLQGPQAYEPNYFGEALINKRRKSLTLLGGVEMEPNNTNMRYQKFPEPALTDAYSGLPELCQVYLQNVDPIIKLLHRPTLSGWMLRGEKYLAYPDDHPSLEALSLAVCYAATISMSQDQCLAIFHTSKINSVSACQTACETAISKSDLLTSRDIITLQAFVLYLISKRAHDKSLAVWTLIAVAVRSARSLGLHQDRRGPSESFYDQQTRSRLWLTICLLDIQSSVAQLSEPLISYREAASALARVQLINDSDFGPITTNPVTDREGLTDTTFTLINYQVELAGSRLILPPSDLADERNTSTGSSMTTYSNKSHDPQIRESQIRLFEQASLRLLHFCDPDSSAYAWFTCHSIQCLVVAVRLAALSTYSQQTKNAHGHQTMLAEQANSAERNRGNPELLHQALGYLKKTKAVQSDLRSEGFRWYLKMPWSALAIAIVECSVCTDITLVQRAWPLLQEWYQVYERSGDKVISTELVALMQQMQAGNLPRKSS</sequence>
<dbReference type="CDD" id="cd12148">
    <property type="entry name" value="fungal_TF_MHR"/>
    <property type="match status" value="1"/>
</dbReference>
<keyword evidence="4" id="KW-0238">DNA-binding</keyword>
<dbReference type="Pfam" id="PF00172">
    <property type="entry name" value="Zn_clus"/>
    <property type="match status" value="1"/>
</dbReference>
<keyword evidence="3" id="KW-0805">Transcription regulation</keyword>
<feature type="domain" description="Zn(2)-C6 fungal-type" evidence="8">
    <location>
        <begin position="21"/>
        <end position="49"/>
    </location>
</feature>
<comment type="caution">
    <text evidence="9">The sequence shown here is derived from an EMBL/GenBank/DDBJ whole genome shotgun (WGS) entry which is preliminary data.</text>
</comment>
<dbReference type="PROSITE" id="PS00463">
    <property type="entry name" value="ZN2_CY6_FUNGAL_1"/>
    <property type="match status" value="1"/>
</dbReference>
<evidence type="ECO:0000256" key="3">
    <source>
        <dbReference type="ARBA" id="ARBA00023015"/>
    </source>
</evidence>
<evidence type="ECO:0000313" key="9">
    <source>
        <dbReference type="EMBL" id="KAL2850164.1"/>
    </source>
</evidence>
<dbReference type="PROSITE" id="PS50048">
    <property type="entry name" value="ZN2_CY6_FUNGAL_2"/>
    <property type="match status" value="1"/>
</dbReference>
<dbReference type="Proteomes" id="UP001610446">
    <property type="component" value="Unassembled WGS sequence"/>
</dbReference>
<dbReference type="InterPro" id="IPR007219">
    <property type="entry name" value="XnlR_reg_dom"/>
</dbReference>
<name>A0ABR4KD02_9EURO</name>
<evidence type="ECO:0000256" key="7">
    <source>
        <dbReference type="SAM" id="MobiDB-lite"/>
    </source>
</evidence>
<keyword evidence="6" id="KW-0539">Nucleus</keyword>
<gene>
    <name evidence="9" type="ORF">BJY01DRAFT_261818</name>
</gene>
<evidence type="ECO:0000256" key="6">
    <source>
        <dbReference type="ARBA" id="ARBA00023242"/>
    </source>
</evidence>
<comment type="subcellular location">
    <subcellularLocation>
        <location evidence="1">Nucleus</location>
    </subcellularLocation>
</comment>
<feature type="compositionally biased region" description="Polar residues" evidence="7">
    <location>
        <begin position="450"/>
        <end position="461"/>
    </location>
</feature>
<feature type="region of interest" description="Disordered" evidence="7">
    <location>
        <begin position="59"/>
        <end position="90"/>
    </location>
</feature>
<evidence type="ECO:0000313" key="10">
    <source>
        <dbReference type="Proteomes" id="UP001610446"/>
    </source>
</evidence>
<keyword evidence="5" id="KW-0804">Transcription</keyword>
<evidence type="ECO:0000259" key="8">
    <source>
        <dbReference type="PROSITE" id="PS50048"/>
    </source>
</evidence>
<feature type="compositionally biased region" description="Polar residues" evidence="7">
    <location>
        <begin position="129"/>
        <end position="154"/>
    </location>
</feature>
<dbReference type="SMART" id="SM00066">
    <property type="entry name" value="GAL4"/>
    <property type="match status" value="1"/>
</dbReference>
<dbReference type="Gene3D" id="4.10.240.10">
    <property type="entry name" value="Zn(2)-C6 fungal-type DNA-binding domain"/>
    <property type="match status" value="1"/>
</dbReference>
<protein>
    <recommendedName>
        <fullName evidence="8">Zn(2)-C6 fungal-type domain-containing protein</fullName>
    </recommendedName>
</protein>
<dbReference type="InterPro" id="IPR050613">
    <property type="entry name" value="Sec_Metabolite_Reg"/>
</dbReference>
<feature type="compositionally biased region" description="Polar residues" evidence="7">
    <location>
        <begin position="108"/>
        <end position="117"/>
    </location>
</feature>
<keyword evidence="2" id="KW-0479">Metal-binding</keyword>
<dbReference type="SUPFAM" id="SSF57701">
    <property type="entry name" value="Zn2/Cys6 DNA-binding domain"/>
    <property type="match status" value="1"/>
</dbReference>
<dbReference type="PANTHER" id="PTHR31001:SF50">
    <property type="entry name" value="ZN(II)2CYS6 TRANSCRIPTION FACTOR (EUROFUNG)"/>
    <property type="match status" value="1"/>
</dbReference>
<keyword evidence="10" id="KW-1185">Reference proteome</keyword>
<evidence type="ECO:0000256" key="2">
    <source>
        <dbReference type="ARBA" id="ARBA00022723"/>
    </source>
</evidence>
<dbReference type="CDD" id="cd00067">
    <property type="entry name" value="GAL4"/>
    <property type="match status" value="1"/>
</dbReference>
<dbReference type="EMBL" id="JBFXLU010000039">
    <property type="protein sequence ID" value="KAL2850164.1"/>
    <property type="molecule type" value="Genomic_DNA"/>
</dbReference>
<organism evidence="9 10">
    <name type="scientific">Aspergillus pseudoustus</name>
    <dbReference type="NCBI Taxonomy" id="1810923"/>
    <lineage>
        <taxon>Eukaryota</taxon>
        <taxon>Fungi</taxon>
        <taxon>Dikarya</taxon>
        <taxon>Ascomycota</taxon>
        <taxon>Pezizomycotina</taxon>
        <taxon>Eurotiomycetes</taxon>
        <taxon>Eurotiomycetidae</taxon>
        <taxon>Eurotiales</taxon>
        <taxon>Aspergillaceae</taxon>
        <taxon>Aspergillus</taxon>
        <taxon>Aspergillus subgen. Nidulantes</taxon>
    </lineage>
</organism>